<dbReference type="PROSITE" id="PS00061">
    <property type="entry name" value="ADH_SHORT"/>
    <property type="match status" value="1"/>
</dbReference>
<dbReference type="InterPro" id="IPR020904">
    <property type="entry name" value="Sc_DH/Rdtase_CS"/>
</dbReference>
<evidence type="ECO:0000256" key="1">
    <source>
        <dbReference type="ARBA" id="ARBA00006484"/>
    </source>
</evidence>
<dbReference type="CDD" id="cd05233">
    <property type="entry name" value="SDR_c"/>
    <property type="match status" value="1"/>
</dbReference>
<comment type="caution">
    <text evidence="4">The sequence shown here is derived from an EMBL/GenBank/DDBJ whole genome shotgun (WGS) entry which is preliminary data.</text>
</comment>
<dbReference type="AlphaFoldDB" id="A0ABD5M4G1"/>
<protein>
    <submittedName>
        <fullName evidence="4">SDR family NAD(P)-dependent oxidoreductase</fullName>
    </submittedName>
</protein>
<dbReference type="Gene3D" id="3.40.50.720">
    <property type="entry name" value="NAD(P)-binding Rossmann-like Domain"/>
    <property type="match status" value="1"/>
</dbReference>
<name>A0ABD5M4G1_9EURY</name>
<dbReference type="EMBL" id="JBEDNY010000006">
    <property type="protein sequence ID" value="MEZ3165156.1"/>
    <property type="molecule type" value="Genomic_DNA"/>
</dbReference>
<dbReference type="InterPro" id="IPR002347">
    <property type="entry name" value="SDR_fam"/>
</dbReference>
<sequence length="235" mass="24408">MDLTGKTALVTGGAAGIGRGIAIELARGGANVVVADVRENPKLEAERNRGKTVDIIEELSGDALFSECDVGKEASVETTVNKTVSEYGGLDILVNNAGISVPGSVTELDRKDWDKITEVNLTSVYLTTKHAATHLYGSDAGRIINLASTAAFEGTPQGAGYCATKGGVVNLTHSLASGGSGISLASSAVTFPSRSTLVSWSPTWFRICAEVWSDARAGWRGLVTPTLIAMLSVPP</sequence>
<dbReference type="SMART" id="SM00822">
    <property type="entry name" value="PKS_KR"/>
    <property type="match status" value="1"/>
</dbReference>
<accession>A0ABD5M4G1</accession>
<dbReference type="PANTHER" id="PTHR42760">
    <property type="entry name" value="SHORT-CHAIN DEHYDROGENASES/REDUCTASES FAMILY MEMBER"/>
    <property type="match status" value="1"/>
</dbReference>
<dbReference type="PANTHER" id="PTHR42760:SF124">
    <property type="entry name" value="SHORT-CHAIN DEHYDROGENASE_REDUCTASE"/>
    <property type="match status" value="1"/>
</dbReference>
<dbReference type="InterPro" id="IPR036291">
    <property type="entry name" value="NAD(P)-bd_dom_sf"/>
</dbReference>
<dbReference type="PRINTS" id="PR00081">
    <property type="entry name" value="GDHRDH"/>
</dbReference>
<evidence type="ECO:0000256" key="2">
    <source>
        <dbReference type="RuleBase" id="RU000363"/>
    </source>
</evidence>
<proteinExistence type="inferred from homology"/>
<evidence type="ECO:0000313" key="5">
    <source>
        <dbReference type="Proteomes" id="UP001567572"/>
    </source>
</evidence>
<reference evidence="4 5" key="1">
    <citation type="submission" date="2024-06" db="EMBL/GenBank/DDBJ databases">
        <title>Halorubrum miltondacostae sp. nov., a potential PHA producer isolated from an inland solar saltern in Rio Maior, Portugal.</title>
        <authorList>
            <person name="Albuquerque L."/>
            <person name="Viver T."/>
            <person name="Barroso C."/>
            <person name="Claudino R."/>
            <person name="Galvan M."/>
            <person name="Simoes G."/>
            <person name="Lobo Da Cunha A."/>
            <person name="Egas C."/>
        </authorList>
    </citation>
    <scope>NUCLEOTIDE SEQUENCE [LARGE SCALE GENOMIC DNA]</scope>
    <source>
        <strain evidence="4 5">RMP-11</strain>
    </source>
</reference>
<dbReference type="GO" id="GO:0016616">
    <property type="term" value="F:oxidoreductase activity, acting on the CH-OH group of donors, NAD or NADP as acceptor"/>
    <property type="evidence" value="ECO:0007669"/>
    <property type="project" value="UniProtKB-ARBA"/>
</dbReference>
<dbReference type="RefSeq" id="WP_371163198.1">
    <property type="nucleotide sequence ID" value="NZ_JBEDNY010000006.1"/>
</dbReference>
<evidence type="ECO:0000313" key="4">
    <source>
        <dbReference type="EMBL" id="MEZ3165156.1"/>
    </source>
</evidence>
<dbReference type="InterPro" id="IPR057326">
    <property type="entry name" value="KR_dom"/>
</dbReference>
<gene>
    <name evidence="4" type="ORF">ABNG04_15010</name>
</gene>
<dbReference type="PRINTS" id="PR00080">
    <property type="entry name" value="SDRFAMILY"/>
</dbReference>
<dbReference type="Proteomes" id="UP001567572">
    <property type="component" value="Unassembled WGS sequence"/>
</dbReference>
<dbReference type="SUPFAM" id="SSF51735">
    <property type="entry name" value="NAD(P)-binding Rossmann-fold domains"/>
    <property type="match status" value="1"/>
</dbReference>
<organism evidence="4 5">
    <name type="scientific">Halorubrum miltondacostae</name>
    <dbReference type="NCBI Taxonomy" id="3076378"/>
    <lineage>
        <taxon>Archaea</taxon>
        <taxon>Methanobacteriati</taxon>
        <taxon>Methanobacteriota</taxon>
        <taxon>Stenosarchaea group</taxon>
        <taxon>Halobacteria</taxon>
        <taxon>Halobacteriales</taxon>
        <taxon>Haloferacaceae</taxon>
        <taxon>Halorubrum</taxon>
    </lineage>
</organism>
<feature type="domain" description="Ketoreductase" evidence="3">
    <location>
        <begin position="6"/>
        <end position="192"/>
    </location>
</feature>
<evidence type="ECO:0000259" key="3">
    <source>
        <dbReference type="SMART" id="SM00822"/>
    </source>
</evidence>
<dbReference type="Pfam" id="PF00106">
    <property type="entry name" value="adh_short"/>
    <property type="match status" value="1"/>
</dbReference>
<comment type="similarity">
    <text evidence="1 2">Belongs to the short-chain dehydrogenases/reductases (SDR) family.</text>
</comment>
<keyword evidence="5" id="KW-1185">Reference proteome</keyword>